<gene>
    <name evidence="4" type="ORF">DERYTH_LOCUS26646</name>
</gene>
<evidence type="ECO:0000259" key="3">
    <source>
        <dbReference type="PROSITE" id="PS50158"/>
    </source>
</evidence>
<feature type="domain" description="CCHC-type" evidence="3">
    <location>
        <begin position="10"/>
        <end position="26"/>
    </location>
</feature>
<keyword evidence="1" id="KW-0862">Zinc</keyword>
<feature type="compositionally biased region" description="Basic and acidic residues" evidence="2">
    <location>
        <begin position="33"/>
        <end position="45"/>
    </location>
</feature>
<dbReference type="InterPro" id="IPR001878">
    <property type="entry name" value="Znf_CCHC"/>
</dbReference>
<dbReference type="EMBL" id="CAJVPY010056744">
    <property type="protein sequence ID" value="CAG8818585.1"/>
    <property type="molecule type" value="Genomic_DNA"/>
</dbReference>
<accession>A0A9N9KCT8</accession>
<evidence type="ECO:0000313" key="4">
    <source>
        <dbReference type="EMBL" id="CAG8818585.1"/>
    </source>
</evidence>
<dbReference type="SUPFAM" id="SSF57756">
    <property type="entry name" value="Retrovirus zinc finger-like domains"/>
    <property type="match status" value="1"/>
</dbReference>
<keyword evidence="1" id="KW-0863">Zinc-finger</keyword>
<feature type="region of interest" description="Disordered" evidence="2">
    <location>
        <begin position="26"/>
        <end position="45"/>
    </location>
</feature>
<protein>
    <submittedName>
        <fullName evidence="4">3148_t:CDS:1</fullName>
    </submittedName>
</protein>
<dbReference type="PROSITE" id="PS50158">
    <property type="entry name" value="ZF_CCHC"/>
    <property type="match status" value="1"/>
</dbReference>
<dbReference type="GO" id="GO:0003676">
    <property type="term" value="F:nucleic acid binding"/>
    <property type="evidence" value="ECO:0007669"/>
    <property type="project" value="InterPro"/>
</dbReference>
<keyword evidence="5" id="KW-1185">Reference proteome</keyword>
<reference evidence="4" key="1">
    <citation type="submission" date="2021-06" db="EMBL/GenBank/DDBJ databases">
        <authorList>
            <person name="Kallberg Y."/>
            <person name="Tangrot J."/>
            <person name="Rosling A."/>
        </authorList>
    </citation>
    <scope>NUCLEOTIDE SEQUENCE</scope>
    <source>
        <strain evidence="4">MA453B</strain>
    </source>
</reference>
<dbReference type="Gene3D" id="4.10.60.10">
    <property type="entry name" value="Zinc finger, CCHC-type"/>
    <property type="match status" value="1"/>
</dbReference>
<evidence type="ECO:0000256" key="2">
    <source>
        <dbReference type="SAM" id="MobiDB-lite"/>
    </source>
</evidence>
<feature type="non-terminal residue" evidence="4">
    <location>
        <position position="193"/>
    </location>
</feature>
<feature type="region of interest" description="Disordered" evidence="2">
    <location>
        <begin position="56"/>
        <end position="110"/>
    </location>
</feature>
<evidence type="ECO:0000313" key="5">
    <source>
        <dbReference type="Proteomes" id="UP000789405"/>
    </source>
</evidence>
<evidence type="ECO:0000256" key="1">
    <source>
        <dbReference type="PROSITE-ProRule" id="PRU00047"/>
    </source>
</evidence>
<organism evidence="4 5">
    <name type="scientific">Dentiscutata erythropus</name>
    <dbReference type="NCBI Taxonomy" id="1348616"/>
    <lineage>
        <taxon>Eukaryota</taxon>
        <taxon>Fungi</taxon>
        <taxon>Fungi incertae sedis</taxon>
        <taxon>Mucoromycota</taxon>
        <taxon>Glomeromycotina</taxon>
        <taxon>Glomeromycetes</taxon>
        <taxon>Diversisporales</taxon>
        <taxon>Gigasporaceae</taxon>
        <taxon>Dentiscutata</taxon>
    </lineage>
</organism>
<dbReference type="AlphaFoldDB" id="A0A9N9KCT8"/>
<dbReference type="Proteomes" id="UP000789405">
    <property type="component" value="Unassembled WGS sequence"/>
</dbReference>
<dbReference type="GO" id="GO:0008270">
    <property type="term" value="F:zinc ion binding"/>
    <property type="evidence" value="ECO:0007669"/>
    <property type="project" value="UniProtKB-KW"/>
</dbReference>
<feature type="non-terminal residue" evidence="4">
    <location>
        <position position="1"/>
    </location>
</feature>
<sequence length="193" mass="23080">TNTSQNQEPRRCYYCGRTGHLIAKCRTRQAKQKSRDDRRDDRRDNYRRDDYRRDDYKRDERRRSHSRSRDCSYRSSSRDKRNSRENSQERSRYSDFYNNDSRRASFRSPSPYRRDINYLGHNSTPPSAFPVPSNNKWEHFLDNPSICIAMPAYLYKKAKKTDLLPTSHTTPIKCNIRLRNRPYQAIIDSGAAI</sequence>
<dbReference type="SMART" id="SM00343">
    <property type="entry name" value="ZnF_C2HC"/>
    <property type="match status" value="1"/>
</dbReference>
<dbReference type="InterPro" id="IPR036875">
    <property type="entry name" value="Znf_CCHC_sf"/>
</dbReference>
<proteinExistence type="predicted"/>
<feature type="compositionally biased region" description="Basic and acidic residues" evidence="2">
    <location>
        <begin position="56"/>
        <end position="93"/>
    </location>
</feature>
<comment type="caution">
    <text evidence="4">The sequence shown here is derived from an EMBL/GenBank/DDBJ whole genome shotgun (WGS) entry which is preliminary data.</text>
</comment>
<name>A0A9N9KCT8_9GLOM</name>
<keyword evidence="1" id="KW-0479">Metal-binding</keyword>